<proteinExistence type="predicted"/>
<evidence type="ECO:0000313" key="2">
    <source>
        <dbReference type="EMBL" id="CAF3894280.1"/>
    </source>
</evidence>
<reference evidence="1" key="1">
    <citation type="submission" date="2021-02" db="EMBL/GenBank/DDBJ databases">
        <authorList>
            <person name="Nowell W R."/>
        </authorList>
    </citation>
    <scope>NUCLEOTIDE SEQUENCE</scope>
</reference>
<evidence type="ECO:0000313" key="1">
    <source>
        <dbReference type="EMBL" id="CAF1422019.1"/>
    </source>
</evidence>
<dbReference type="EMBL" id="CAJOAZ010002098">
    <property type="protein sequence ID" value="CAF3894280.1"/>
    <property type="molecule type" value="Genomic_DNA"/>
</dbReference>
<name>A0A815MRS9_9BILA</name>
<dbReference type="AlphaFoldDB" id="A0A815MRS9"/>
<comment type="caution">
    <text evidence="1">The sequence shown here is derived from an EMBL/GenBank/DDBJ whole genome shotgun (WGS) entry which is preliminary data.</text>
</comment>
<organism evidence="1 3">
    <name type="scientific">Adineta steineri</name>
    <dbReference type="NCBI Taxonomy" id="433720"/>
    <lineage>
        <taxon>Eukaryota</taxon>
        <taxon>Metazoa</taxon>
        <taxon>Spiralia</taxon>
        <taxon>Gnathifera</taxon>
        <taxon>Rotifera</taxon>
        <taxon>Eurotatoria</taxon>
        <taxon>Bdelloidea</taxon>
        <taxon>Adinetida</taxon>
        <taxon>Adinetidae</taxon>
        <taxon>Adineta</taxon>
    </lineage>
</organism>
<protein>
    <submittedName>
        <fullName evidence="1">Uncharacterized protein</fullName>
    </submittedName>
</protein>
<evidence type="ECO:0000313" key="3">
    <source>
        <dbReference type="Proteomes" id="UP000663845"/>
    </source>
</evidence>
<gene>
    <name evidence="1" type="ORF">JYZ213_LOCUS39045</name>
    <name evidence="2" type="ORF">OXD698_LOCUS23586</name>
</gene>
<accession>A0A815MRS9</accession>
<dbReference type="Proteomes" id="UP000663844">
    <property type="component" value="Unassembled WGS sequence"/>
</dbReference>
<dbReference type="EMBL" id="CAJNOG010001219">
    <property type="protein sequence ID" value="CAF1422019.1"/>
    <property type="molecule type" value="Genomic_DNA"/>
</dbReference>
<dbReference type="Proteomes" id="UP000663845">
    <property type="component" value="Unassembled WGS sequence"/>
</dbReference>
<sequence length="145" mass="17113">MWAPISYGGLQGKTRLSLLQNVFKHIHESGEISFALSLSGYVNYFKGRWNLDSWHDYARYSVYDDMPWDEFSSSNYRNEKDLLTQNGKINSIDKYRRTVEINVRRTAIVLLCPEYAGSLIREPITLEEQQLAQYWKKRTTVYIMD</sequence>